<feature type="signal peptide" evidence="5">
    <location>
        <begin position="1"/>
        <end position="31"/>
    </location>
</feature>
<dbReference type="SUPFAM" id="SSF56935">
    <property type="entry name" value="Porins"/>
    <property type="match status" value="1"/>
</dbReference>
<dbReference type="InterPro" id="IPR012910">
    <property type="entry name" value="Plug_dom"/>
</dbReference>
<accession>A0A928YUN3</accession>
<proteinExistence type="inferred from homology"/>
<dbReference type="InterPro" id="IPR037066">
    <property type="entry name" value="Plug_dom_sf"/>
</dbReference>
<feature type="domain" description="TonB-dependent receptor-like beta-barrel" evidence="6">
    <location>
        <begin position="483"/>
        <end position="910"/>
    </location>
</feature>
<dbReference type="RefSeq" id="WP_193910488.1">
    <property type="nucleotide sequence ID" value="NZ_PRDL01000001.1"/>
</dbReference>
<keyword evidence="4" id="KW-0798">TonB box</keyword>
<reference evidence="8" key="1">
    <citation type="submission" date="2018-07" db="EMBL/GenBank/DDBJ databases">
        <title>Genome assembly of strain Ka43.</title>
        <authorList>
            <person name="Kukolya J."/>
            <person name="Nagy I."/>
            <person name="Horvath B."/>
            <person name="Toth A."/>
        </authorList>
    </citation>
    <scope>NUCLEOTIDE SEQUENCE</scope>
    <source>
        <strain evidence="8">KB43</strain>
    </source>
</reference>
<dbReference type="Pfam" id="PF00593">
    <property type="entry name" value="TonB_dep_Rec_b-barrel"/>
    <property type="match status" value="1"/>
</dbReference>
<comment type="subcellular location">
    <subcellularLocation>
        <location evidence="1 4">Cell outer membrane</location>
    </subcellularLocation>
</comment>
<dbReference type="InterPro" id="IPR036942">
    <property type="entry name" value="Beta-barrel_TonB_sf"/>
</dbReference>
<comment type="caution">
    <text evidence="8">The sequence shown here is derived from an EMBL/GenBank/DDBJ whole genome shotgun (WGS) entry which is preliminary data.</text>
</comment>
<dbReference type="Proteomes" id="UP000652567">
    <property type="component" value="Unassembled WGS sequence"/>
</dbReference>
<sequence>MKQSTRKTPLAIAVAAASLTMAVTLPSTAFAQASDESTIEELVVTGSYRASLANALDQKRDSANVKESIVAEDIGKMPDLNLSESLQRVPGVAITREGGEGRQVSVRGLGADFSRTTLNGMEVPASGGGIDSSGGINRGRAVDFNIFASELFSRIDIHKTPVAAVEEGGLASTIELHTAKPLDNPGFKAVVGAQGTIDSTADEFDPRFTALISNTFLDDRLGVIFSVAKSERTVKQEGYGSVRYASAATENRSWKSVANTVVNGTPNAAATLSDASLPDPTDPNSSNYNAADPDGLRYMWMPRLPRMDHFSNTVDRTGITGGIQFRPNDKLELGVDVVTSTLENDRISYNYAAQFRNEWQNVTPTEITLDPTGRYIVKGTFEGVRPRSESRAQYSETDFLQTVFNGTYNFTDNVRLKGLLGRATSEHKEEQYRFNIDGPVGGSTFNFDATNPNIAAMSYGFDMLNPDNYTVGGGLTIRKDVIDRTNDTARLDLEIDGDRFNTKLGIISNTREVDSLSFNPVGLTTPAANTPVGNFPGMATTFKSQVGGSFASALNPPAGFPRDWMVQDFNVAIKAHNAGNFEPSPTNTLTWNVEEATVGIYGQVDTEFDLAGKPLYVNAGVRVVETDTTATANTLVNGVVAPIEAEGNYRDTLPSLNLTWALRDDLLLRLGVAKNITRPSLGSLVPAITAVTPVNGNISGGNPDLKAVSANSADVSLEWYFNDESLLALTVFRKEIKGFIAQQTVSGTLNPAIAAVVALRPEYDPSSPLYDPNVTQPNGTWSVSRPENSQDADLTGYEITYQQPFSFLPGFWSNFGVTANFTHVESEATFGRTVSSLPGLSEDSYNFTAYYETDKWGTRLSWNNRDDYVTATSGSNGNAREFNTGPTRLDLSAFYNLTDNVTIRLEAVNLMEEEERSYTTGPTGDLDFVREFNSTGREVYLGIRATF</sequence>
<evidence type="ECO:0000259" key="6">
    <source>
        <dbReference type="Pfam" id="PF00593"/>
    </source>
</evidence>
<dbReference type="Gene3D" id="2.40.170.20">
    <property type="entry name" value="TonB-dependent receptor, beta-barrel domain"/>
    <property type="match status" value="1"/>
</dbReference>
<dbReference type="GO" id="GO:0009279">
    <property type="term" value="C:cell outer membrane"/>
    <property type="evidence" value="ECO:0007669"/>
    <property type="project" value="UniProtKB-SubCell"/>
</dbReference>
<keyword evidence="3" id="KW-0998">Cell outer membrane</keyword>
<comment type="similarity">
    <text evidence="4">Belongs to the TonB-dependent receptor family.</text>
</comment>
<keyword evidence="5" id="KW-0732">Signal</keyword>
<dbReference type="PANTHER" id="PTHR40980">
    <property type="entry name" value="PLUG DOMAIN-CONTAINING PROTEIN"/>
    <property type="match status" value="1"/>
</dbReference>
<feature type="chain" id="PRO_5037956123" evidence="5">
    <location>
        <begin position="32"/>
        <end position="947"/>
    </location>
</feature>
<evidence type="ECO:0000313" key="8">
    <source>
        <dbReference type="EMBL" id="MBE8718154.1"/>
    </source>
</evidence>
<dbReference type="NCBIfam" id="TIGR01782">
    <property type="entry name" value="TonB-Xanth-Caul"/>
    <property type="match status" value="1"/>
</dbReference>
<gene>
    <name evidence="8" type="ORF">C4F51_13250</name>
</gene>
<keyword evidence="2 4" id="KW-0472">Membrane</keyword>
<dbReference type="InterPro" id="IPR010104">
    <property type="entry name" value="TonB_rcpt_bac"/>
</dbReference>
<evidence type="ECO:0000256" key="4">
    <source>
        <dbReference type="RuleBase" id="RU003357"/>
    </source>
</evidence>
<keyword evidence="9" id="KW-1185">Reference proteome</keyword>
<name>A0A928YUN3_9GAMM</name>
<keyword evidence="8" id="KW-0675">Receptor</keyword>
<evidence type="ECO:0000256" key="2">
    <source>
        <dbReference type="ARBA" id="ARBA00023136"/>
    </source>
</evidence>
<dbReference type="Gene3D" id="2.170.130.10">
    <property type="entry name" value="TonB-dependent receptor, plug domain"/>
    <property type="match status" value="1"/>
</dbReference>
<protein>
    <submittedName>
        <fullName evidence="8">TonB-dependent receptor</fullName>
    </submittedName>
</protein>
<dbReference type="InterPro" id="IPR000531">
    <property type="entry name" value="Beta-barrel_TonB"/>
</dbReference>
<evidence type="ECO:0000313" key="9">
    <source>
        <dbReference type="Proteomes" id="UP000652567"/>
    </source>
</evidence>
<dbReference type="Pfam" id="PF07715">
    <property type="entry name" value="Plug"/>
    <property type="match status" value="1"/>
</dbReference>
<evidence type="ECO:0000259" key="7">
    <source>
        <dbReference type="Pfam" id="PF07715"/>
    </source>
</evidence>
<dbReference type="PANTHER" id="PTHR40980:SF3">
    <property type="entry name" value="TONB-DEPENDENT RECEPTOR-LIKE BETA-BARREL DOMAIN-CONTAINING PROTEIN"/>
    <property type="match status" value="1"/>
</dbReference>
<feature type="domain" description="TonB-dependent receptor plug" evidence="7">
    <location>
        <begin position="59"/>
        <end position="165"/>
    </location>
</feature>
<organism evidence="8 9">
    <name type="scientific">Cellvibrio polysaccharolyticus</name>
    <dbReference type="NCBI Taxonomy" id="2082724"/>
    <lineage>
        <taxon>Bacteria</taxon>
        <taxon>Pseudomonadati</taxon>
        <taxon>Pseudomonadota</taxon>
        <taxon>Gammaproteobacteria</taxon>
        <taxon>Cellvibrionales</taxon>
        <taxon>Cellvibrionaceae</taxon>
        <taxon>Cellvibrio</taxon>
    </lineage>
</organism>
<dbReference type="EMBL" id="PRDL01000001">
    <property type="protein sequence ID" value="MBE8718154.1"/>
    <property type="molecule type" value="Genomic_DNA"/>
</dbReference>
<dbReference type="AlphaFoldDB" id="A0A928YUN3"/>
<evidence type="ECO:0000256" key="5">
    <source>
        <dbReference type="SAM" id="SignalP"/>
    </source>
</evidence>
<evidence type="ECO:0000256" key="3">
    <source>
        <dbReference type="ARBA" id="ARBA00023237"/>
    </source>
</evidence>
<evidence type="ECO:0000256" key="1">
    <source>
        <dbReference type="ARBA" id="ARBA00004442"/>
    </source>
</evidence>